<feature type="signal peptide" evidence="1">
    <location>
        <begin position="1"/>
        <end position="15"/>
    </location>
</feature>
<comment type="caution">
    <text evidence="2">The sequence shown here is derived from an EMBL/GenBank/DDBJ whole genome shotgun (WGS) entry which is preliminary data.</text>
</comment>
<dbReference type="EMBL" id="CAKKNE010000002">
    <property type="protein sequence ID" value="CAH0369233.1"/>
    <property type="molecule type" value="Genomic_DNA"/>
</dbReference>
<evidence type="ECO:0000256" key="1">
    <source>
        <dbReference type="SAM" id="SignalP"/>
    </source>
</evidence>
<sequence length="217" mass="22960">MLSLLLSGSVAAAAALTATNERPPATLARRPFVAAATALPLAYAATGAYAACLPSDASVECIGVYKERSTDVTREDAKAAGIRWVDQPSFTSCAKAANYLRDARPQIAKWRSSADFTSVGQDLLRVRPRVQAAAALLASNVDPGSATLLNRAAESALYSMDAADVALGFAIRETNTRYVITRAAAAADALDTADADYCELVRFVDALYPETKPKKKR</sequence>
<protein>
    <recommendedName>
        <fullName evidence="4">Pectinesterase inhibitor domain-containing protein</fullName>
    </recommendedName>
</protein>
<keyword evidence="3" id="KW-1185">Reference proteome</keyword>
<dbReference type="AlphaFoldDB" id="A0A8J2SAY6"/>
<feature type="chain" id="PRO_5035311718" description="Pectinesterase inhibitor domain-containing protein" evidence="1">
    <location>
        <begin position="16"/>
        <end position="217"/>
    </location>
</feature>
<name>A0A8J2SAY6_9STRA</name>
<evidence type="ECO:0000313" key="2">
    <source>
        <dbReference type="EMBL" id="CAH0369233.1"/>
    </source>
</evidence>
<keyword evidence="1" id="KW-0732">Signal</keyword>
<organism evidence="2 3">
    <name type="scientific">Pelagomonas calceolata</name>
    <dbReference type="NCBI Taxonomy" id="35677"/>
    <lineage>
        <taxon>Eukaryota</taxon>
        <taxon>Sar</taxon>
        <taxon>Stramenopiles</taxon>
        <taxon>Ochrophyta</taxon>
        <taxon>Pelagophyceae</taxon>
        <taxon>Pelagomonadales</taxon>
        <taxon>Pelagomonadaceae</taxon>
        <taxon>Pelagomonas</taxon>
    </lineage>
</organism>
<proteinExistence type="predicted"/>
<dbReference type="Proteomes" id="UP000789595">
    <property type="component" value="Unassembled WGS sequence"/>
</dbReference>
<reference evidence="2" key="1">
    <citation type="submission" date="2021-11" db="EMBL/GenBank/DDBJ databases">
        <authorList>
            <consortium name="Genoscope - CEA"/>
            <person name="William W."/>
        </authorList>
    </citation>
    <scope>NUCLEOTIDE SEQUENCE</scope>
</reference>
<evidence type="ECO:0000313" key="3">
    <source>
        <dbReference type="Proteomes" id="UP000789595"/>
    </source>
</evidence>
<accession>A0A8J2SAY6</accession>
<gene>
    <name evidence="2" type="ORF">PECAL_2P23480</name>
</gene>
<evidence type="ECO:0008006" key="4">
    <source>
        <dbReference type="Google" id="ProtNLM"/>
    </source>
</evidence>